<name>A0A7W7I192_9ACTN</name>
<dbReference type="Proteomes" id="UP000578112">
    <property type="component" value="Unassembled WGS sequence"/>
</dbReference>
<dbReference type="RefSeq" id="WP_184995691.1">
    <property type="nucleotide sequence ID" value="NZ_BOMK01000003.1"/>
</dbReference>
<dbReference type="AlphaFoldDB" id="A0A7W7I192"/>
<keyword evidence="2" id="KW-1185">Reference proteome</keyword>
<dbReference type="InterPro" id="IPR036390">
    <property type="entry name" value="WH_DNA-bd_sf"/>
</dbReference>
<gene>
    <name evidence="1" type="ORF">BJ971_005063</name>
</gene>
<organism evidence="1 2">
    <name type="scientific">Actinoplanes digitatis</name>
    <dbReference type="NCBI Taxonomy" id="1868"/>
    <lineage>
        <taxon>Bacteria</taxon>
        <taxon>Bacillati</taxon>
        <taxon>Actinomycetota</taxon>
        <taxon>Actinomycetes</taxon>
        <taxon>Micromonosporales</taxon>
        <taxon>Micromonosporaceae</taxon>
        <taxon>Actinoplanes</taxon>
    </lineage>
</organism>
<evidence type="ECO:0000313" key="2">
    <source>
        <dbReference type="Proteomes" id="UP000578112"/>
    </source>
</evidence>
<dbReference type="SUPFAM" id="SSF46785">
    <property type="entry name" value="Winged helix' DNA-binding domain"/>
    <property type="match status" value="1"/>
</dbReference>
<dbReference type="GO" id="GO:0003677">
    <property type="term" value="F:DNA binding"/>
    <property type="evidence" value="ECO:0007669"/>
    <property type="project" value="UniProtKB-KW"/>
</dbReference>
<comment type="caution">
    <text evidence="1">The sequence shown here is derived from an EMBL/GenBank/DDBJ whole genome shotgun (WGS) entry which is preliminary data.</text>
</comment>
<accession>A0A7W7I192</accession>
<dbReference type="Gene3D" id="1.10.10.10">
    <property type="entry name" value="Winged helix-like DNA-binding domain superfamily/Winged helix DNA-binding domain"/>
    <property type="match status" value="1"/>
</dbReference>
<dbReference type="EMBL" id="JACHNH010000001">
    <property type="protein sequence ID" value="MBB4764507.1"/>
    <property type="molecule type" value="Genomic_DNA"/>
</dbReference>
<reference evidence="1 2" key="1">
    <citation type="submission" date="2020-08" db="EMBL/GenBank/DDBJ databases">
        <title>Sequencing the genomes of 1000 actinobacteria strains.</title>
        <authorList>
            <person name="Klenk H.-P."/>
        </authorList>
    </citation>
    <scope>NUCLEOTIDE SEQUENCE [LARGE SCALE GENOMIC DNA]</scope>
    <source>
        <strain evidence="1 2">DSM 43149</strain>
    </source>
</reference>
<keyword evidence="1" id="KW-0238">DNA-binding</keyword>
<protein>
    <submittedName>
        <fullName evidence="1">DNA-binding PadR family transcriptional regulator</fullName>
    </submittedName>
</protein>
<dbReference type="InterPro" id="IPR036388">
    <property type="entry name" value="WH-like_DNA-bd_sf"/>
</dbReference>
<sequence length="105" mass="12073">MAGSMVDGALVAVLDVLLDAWDRQAEVHGWEIMHRSRRSGPVVYRALDRLEEMGWITASWEALKAGEQRPRLRYYRIVAEKVDLARARTAGYHRPSPRLRPRFGT</sequence>
<evidence type="ECO:0000313" key="1">
    <source>
        <dbReference type="EMBL" id="MBB4764507.1"/>
    </source>
</evidence>
<proteinExistence type="predicted"/>